<evidence type="ECO:0000256" key="9">
    <source>
        <dbReference type="ARBA" id="ARBA00022723"/>
    </source>
</evidence>
<keyword evidence="10 17" id="KW-0547">Nucleotide-binding</keyword>
<evidence type="ECO:0000256" key="14">
    <source>
        <dbReference type="ARBA" id="ARBA00030544"/>
    </source>
</evidence>
<feature type="domain" description="HTH marR-type" evidence="19">
    <location>
        <begin position="15"/>
        <end position="55"/>
    </location>
</feature>
<dbReference type="UniPathway" id="UPA00276">
    <property type="reaction ID" value="UER00929"/>
</dbReference>
<evidence type="ECO:0000256" key="1">
    <source>
        <dbReference type="ARBA" id="ARBA00003072"/>
    </source>
</evidence>
<comment type="similarity">
    <text evidence="3 17">Belongs to the archaeal riboflavin kinase family.</text>
</comment>
<dbReference type="InterPro" id="IPR036390">
    <property type="entry name" value="WH_DNA-bd_sf"/>
</dbReference>
<protein>
    <recommendedName>
        <fullName evidence="5 17">Riboflavin kinase</fullName>
        <shortName evidence="17">RFK</shortName>
        <ecNumber evidence="4 17">2.7.1.161</ecNumber>
    </recommendedName>
    <alternativeName>
        <fullName evidence="14 17">CTP-dependent riboflavin kinase</fullName>
    </alternativeName>
    <alternativeName>
        <fullName evidence="15 17">CTP:riboflavin 5'-phosphotransferase</fullName>
    </alternativeName>
    <alternativeName>
        <fullName evidence="13 17">Flavokinase</fullName>
    </alternativeName>
</protein>
<dbReference type="GO" id="GO:0003700">
    <property type="term" value="F:DNA-binding transcription factor activity"/>
    <property type="evidence" value="ECO:0007669"/>
    <property type="project" value="InterPro"/>
</dbReference>
<comment type="pathway">
    <text evidence="2 17">Cofactor biosynthesis; FMN biosynthesis; FMN from riboflavin (CTP route): step 1/1.</text>
</comment>
<dbReference type="InterPro" id="IPR036388">
    <property type="entry name" value="WH-like_DNA-bd_sf"/>
</dbReference>
<dbReference type="Proteomes" id="UP000024332">
    <property type="component" value="Unassembled WGS sequence"/>
</dbReference>
<dbReference type="InterPro" id="IPR023602">
    <property type="entry name" value="Riboflavin_kinase_CTP-dep"/>
</dbReference>
<dbReference type="SUPFAM" id="SSF82114">
    <property type="entry name" value="Riboflavin kinase-like"/>
    <property type="match status" value="1"/>
</dbReference>
<feature type="binding site" evidence="17">
    <location>
        <position position="192"/>
    </location>
    <ligand>
        <name>FMN</name>
        <dbReference type="ChEBI" id="CHEBI:58210"/>
    </ligand>
</feature>
<feature type="binding site" evidence="17">
    <location>
        <begin position="197"/>
        <end position="200"/>
    </location>
    <ligand>
        <name>CDP</name>
        <dbReference type="ChEBI" id="CHEBI:58069"/>
    </ligand>
</feature>
<dbReference type="Pfam" id="PF12802">
    <property type="entry name" value="MarR_2"/>
    <property type="match status" value="1"/>
</dbReference>
<dbReference type="Gene3D" id="1.10.10.10">
    <property type="entry name" value="Winged helix-like DNA-binding domain superfamily/Winged helix DNA-binding domain"/>
    <property type="match status" value="1"/>
</dbReference>
<keyword evidence="7 17" id="KW-0288">FMN</keyword>
<dbReference type="GO" id="GO:0008531">
    <property type="term" value="F:riboflavin kinase activity"/>
    <property type="evidence" value="ECO:0007669"/>
    <property type="project" value="InterPro"/>
</dbReference>
<evidence type="ECO:0000256" key="6">
    <source>
        <dbReference type="ARBA" id="ARBA00022630"/>
    </source>
</evidence>
<dbReference type="STRING" id="1160895.CM19_05315"/>
<comment type="caution">
    <text evidence="20">The sequence shown here is derived from an EMBL/GenBank/DDBJ whole genome shotgun (WGS) entry which is preliminary data.</text>
</comment>
<evidence type="ECO:0000256" key="15">
    <source>
        <dbReference type="ARBA" id="ARBA00033116"/>
    </source>
</evidence>
<feature type="binding site" evidence="17">
    <location>
        <position position="127"/>
    </location>
    <ligand>
        <name>Mg(2+)</name>
        <dbReference type="ChEBI" id="CHEBI:18420"/>
    </ligand>
</feature>
<feature type="binding site" evidence="17">
    <location>
        <position position="125"/>
    </location>
    <ligand>
        <name>Mg(2+)</name>
        <dbReference type="ChEBI" id="CHEBI:18420"/>
    </ligand>
</feature>
<dbReference type="GO" id="GO:0009398">
    <property type="term" value="P:FMN biosynthetic process"/>
    <property type="evidence" value="ECO:0007669"/>
    <property type="project" value="UniProtKB-UniRule"/>
</dbReference>
<evidence type="ECO:0000256" key="7">
    <source>
        <dbReference type="ARBA" id="ARBA00022643"/>
    </source>
</evidence>
<keyword evidence="12 17" id="KW-0460">Magnesium</keyword>
<evidence type="ECO:0000256" key="17">
    <source>
        <dbReference type="HAMAP-Rule" id="MF_01285"/>
    </source>
</evidence>
<evidence type="ECO:0000256" key="2">
    <source>
        <dbReference type="ARBA" id="ARBA00005219"/>
    </source>
</evidence>
<dbReference type="HAMAP" id="MF_01285">
    <property type="entry name" value="Riboflavin_kinase"/>
    <property type="match status" value="1"/>
</dbReference>
<evidence type="ECO:0000256" key="10">
    <source>
        <dbReference type="ARBA" id="ARBA00022741"/>
    </source>
</evidence>
<accession>A0A031LPX4</accession>
<dbReference type="PANTHER" id="PTHR40706">
    <property type="entry name" value="RIBOFLAVIN KINASE"/>
    <property type="match status" value="1"/>
</dbReference>
<gene>
    <name evidence="17" type="primary">ribK</name>
    <name evidence="20" type="ORF">CM19_05315</name>
</gene>
<evidence type="ECO:0000256" key="4">
    <source>
        <dbReference type="ARBA" id="ARBA00011987"/>
    </source>
</evidence>
<dbReference type="EMBL" id="JFZT01000039">
    <property type="protein sequence ID" value="EZQ06795.1"/>
    <property type="molecule type" value="Genomic_DNA"/>
</dbReference>
<sequence length="217" mass="24585">MCEICILSKIITIMRKNGEITQQLLAKELEMSQQSVSRKLKELEDKKLISRTISKEGEIIRLTDEGEIYLNSCLETIREAISFQHNIRILGKVTSGLGEGRIFLGMQYYMDSFKKFLGFSPYPGTLNVVIYDKISFENRLFLESGKSIMIPEHREENKVLGAVKAYPASINNVAPAAIVIPLRSIHPKSVIEIVSPYYIREKLGLKDGDEVEINAMN</sequence>
<feature type="binding site" evidence="17">
    <location>
        <position position="184"/>
    </location>
    <ligand>
        <name>FMN</name>
        <dbReference type="ChEBI" id="CHEBI:58210"/>
    </ligand>
</feature>
<evidence type="ECO:0000256" key="3">
    <source>
        <dbReference type="ARBA" id="ARBA00006428"/>
    </source>
</evidence>
<name>A0A031LPX4_9CREN</name>
<dbReference type="InterPro" id="IPR039063">
    <property type="entry name" value="RibK_CTP-dep"/>
</dbReference>
<dbReference type="GO" id="GO:0009231">
    <property type="term" value="P:riboflavin biosynthetic process"/>
    <property type="evidence" value="ECO:0007669"/>
    <property type="project" value="InterPro"/>
</dbReference>
<proteinExistence type="inferred from homology"/>
<organism evidence="20 21">
    <name type="scientific">Candidatus Acidianus copahuensis</name>
    <dbReference type="NCBI Taxonomy" id="1160895"/>
    <lineage>
        <taxon>Archaea</taxon>
        <taxon>Thermoproteota</taxon>
        <taxon>Thermoprotei</taxon>
        <taxon>Sulfolobales</taxon>
        <taxon>Sulfolobaceae</taxon>
        <taxon>Acidianus</taxon>
    </lineage>
</organism>
<dbReference type="GO" id="GO:0000287">
    <property type="term" value="F:magnesium ion binding"/>
    <property type="evidence" value="ECO:0007669"/>
    <property type="project" value="UniProtKB-UniRule"/>
</dbReference>
<evidence type="ECO:0000256" key="5">
    <source>
        <dbReference type="ARBA" id="ARBA00017394"/>
    </source>
</evidence>
<comment type="cofactor">
    <cofactor evidence="17">
        <name>Mg(2+)</name>
        <dbReference type="ChEBI" id="CHEBI:18420"/>
    </cofactor>
    <text evidence="17">Binds 1 Mg(2+) ion per subunit.</text>
</comment>
<dbReference type="InterPro" id="IPR023470">
    <property type="entry name" value="Riboflavin_kinase_archaeal"/>
</dbReference>
<keyword evidence="6 17" id="KW-0285">Flavoprotein</keyword>
<feature type="domain" description="Riboflavin kinase" evidence="18">
    <location>
        <begin position="93"/>
        <end position="214"/>
    </location>
</feature>
<dbReference type="InterPro" id="IPR000835">
    <property type="entry name" value="HTH_MarR-typ"/>
</dbReference>
<dbReference type="AlphaFoldDB" id="A0A031LPX4"/>
<evidence type="ECO:0000256" key="13">
    <source>
        <dbReference type="ARBA" id="ARBA00029789"/>
    </source>
</evidence>
<dbReference type="SUPFAM" id="SSF46785">
    <property type="entry name" value="Winged helix' DNA-binding domain"/>
    <property type="match status" value="1"/>
</dbReference>
<keyword evidence="21" id="KW-1185">Reference proteome</keyword>
<keyword evidence="8 17" id="KW-0808">Transferase</keyword>
<evidence type="ECO:0000256" key="8">
    <source>
        <dbReference type="ARBA" id="ARBA00022679"/>
    </source>
</evidence>
<feature type="binding site" evidence="17">
    <location>
        <begin position="96"/>
        <end position="101"/>
    </location>
    <ligand>
        <name>CDP</name>
        <dbReference type="ChEBI" id="CHEBI:58069"/>
    </ligand>
</feature>
<comment type="caution">
    <text evidence="17">Lacks conserved residue(s) required for the propagation of feature annotation.</text>
</comment>
<evidence type="ECO:0000259" key="18">
    <source>
        <dbReference type="Pfam" id="PF01982"/>
    </source>
</evidence>
<dbReference type="EC" id="2.7.1.161" evidence="4 17"/>
<comment type="catalytic activity">
    <reaction evidence="16 17">
        <text>riboflavin + CTP = CDP + FMN + H(+)</text>
        <dbReference type="Rhea" id="RHEA:25021"/>
        <dbReference type="ChEBI" id="CHEBI:15378"/>
        <dbReference type="ChEBI" id="CHEBI:37563"/>
        <dbReference type="ChEBI" id="CHEBI:57986"/>
        <dbReference type="ChEBI" id="CHEBI:58069"/>
        <dbReference type="ChEBI" id="CHEBI:58210"/>
        <dbReference type="EC" id="2.7.1.161"/>
    </reaction>
</comment>
<evidence type="ECO:0000256" key="12">
    <source>
        <dbReference type="ARBA" id="ARBA00022842"/>
    </source>
</evidence>
<comment type="function">
    <text evidence="1 17">Catalyzes the CTP-dependent phosphorylation of riboflavin (vitamin B2) to form flavin mononucleotide (FMN).</text>
</comment>
<dbReference type="Gene3D" id="2.40.30.30">
    <property type="entry name" value="Riboflavin kinase-like"/>
    <property type="match status" value="1"/>
</dbReference>
<evidence type="ECO:0000313" key="20">
    <source>
        <dbReference type="EMBL" id="EZQ06795.1"/>
    </source>
</evidence>
<evidence type="ECO:0000256" key="11">
    <source>
        <dbReference type="ARBA" id="ARBA00022777"/>
    </source>
</evidence>
<keyword evidence="11 17" id="KW-0418">Kinase</keyword>
<reference evidence="20 21" key="1">
    <citation type="submission" date="2014-03" db="EMBL/GenBank/DDBJ databases">
        <title>Draft genome sequence of the novel thermoacidophilic archaea Acidianus copahuensis ALE1 strain, isolated from Copahue volcanic area in Neuquen Argentina.</title>
        <authorList>
            <person name="Urbieta M.S."/>
            <person name="Rascovan N."/>
            <person name="Castro C."/>
            <person name="Revale S."/>
            <person name="Giaveno M.A."/>
            <person name="Vazquez M.P."/>
            <person name="Donati E.R."/>
        </authorList>
    </citation>
    <scope>NUCLEOTIDE SEQUENCE [LARGE SCALE GENOMIC DNA]</scope>
    <source>
        <strain evidence="20 21">ALE1</strain>
    </source>
</reference>
<evidence type="ECO:0000256" key="16">
    <source>
        <dbReference type="ARBA" id="ARBA00047857"/>
    </source>
</evidence>
<evidence type="ECO:0000259" key="19">
    <source>
        <dbReference type="Pfam" id="PF12802"/>
    </source>
</evidence>
<dbReference type="Pfam" id="PF01982">
    <property type="entry name" value="CTP-dep_RFKase"/>
    <property type="match status" value="1"/>
</dbReference>
<dbReference type="PANTHER" id="PTHR40706:SF1">
    <property type="entry name" value="RIBOFLAVIN KINASE"/>
    <property type="match status" value="1"/>
</dbReference>
<dbReference type="InterPro" id="IPR023465">
    <property type="entry name" value="Riboflavin_kinase_dom_sf"/>
</dbReference>
<keyword evidence="9 17" id="KW-0479">Metal-binding</keyword>
<evidence type="ECO:0000313" key="21">
    <source>
        <dbReference type="Proteomes" id="UP000024332"/>
    </source>
</evidence>
<dbReference type="GO" id="GO:0000166">
    <property type="term" value="F:nucleotide binding"/>
    <property type="evidence" value="ECO:0007669"/>
    <property type="project" value="UniProtKB-UniRule"/>
</dbReference>